<feature type="region of interest" description="Disordered" evidence="1">
    <location>
        <begin position="459"/>
        <end position="500"/>
    </location>
</feature>
<accession>A0A9P7FTD6</accession>
<feature type="region of interest" description="Disordered" evidence="1">
    <location>
        <begin position="1186"/>
        <end position="1228"/>
    </location>
</feature>
<proteinExistence type="predicted"/>
<organism evidence="2 3">
    <name type="scientific">Sphagnurus paluster</name>
    <dbReference type="NCBI Taxonomy" id="117069"/>
    <lineage>
        <taxon>Eukaryota</taxon>
        <taxon>Fungi</taxon>
        <taxon>Dikarya</taxon>
        <taxon>Basidiomycota</taxon>
        <taxon>Agaricomycotina</taxon>
        <taxon>Agaricomycetes</taxon>
        <taxon>Agaricomycetidae</taxon>
        <taxon>Agaricales</taxon>
        <taxon>Tricholomatineae</taxon>
        <taxon>Lyophyllaceae</taxon>
        <taxon>Sphagnurus</taxon>
    </lineage>
</organism>
<feature type="region of interest" description="Disordered" evidence="1">
    <location>
        <begin position="180"/>
        <end position="199"/>
    </location>
</feature>
<feature type="compositionally biased region" description="Polar residues" evidence="1">
    <location>
        <begin position="329"/>
        <end position="342"/>
    </location>
</feature>
<feature type="compositionally biased region" description="Polar residues" evidence="1">
    <location>
        <begin position="1055"/>
        <end position="1070"/>
    </location>
</feature>
<feature type="compositionally biased region" description="Basic and acidic residues" evidence="1">
    <location>
        <begin position="55"/>
        <end position="69"/>
    </location>
</feature>
<feature type="region of interest" description="Disordered" evidence="1">
    <location>
        <begin position="1052"/>
        <end position="1079"/>
    </location>
</feature>
<feature type="region of interest" description="Disordered" evidence="1">
    <location>
        <begin position="590"/>
        <end position="624"/>
    </location>
</feature>
<feature type="compositionally biased region" description="Polar residues" evidence="1">
    <location>
        <begin position="401"/>
        <end position="418"/>
    </location>
</feature>
<feature type="region of interest" description="Disordered" evidence="1">
    <location>
        <begin position="286"/>
        <end position="376"/>
    </location>
</feature>
<evidence type="ECO:0000313" key="2">
    <source>
        <dbReference type="EMBL" id="KAG5635883.1"/>
    </source>
</evidence>
<sequence length="1332" mass="145108">MATTTQSPAPFSRLSRLGLGIGFKSSSASTGRARGNEKQEVEEQWYIPYHGPYEPPREPFRHQKARDSWGDPVNATDDEDDTVLTSIELHKRYDVNSHVGDHHWSGVFPKWRAGRDSGRDGLSPIRRERAHSGVSGRTVSSGFVDPNQTIMPMPRRSTVSSIQRPPVPSYVSLDIAGGVGASPVPPTHQRNASKDTNRLSLASIFTLGGRSKAPSEKSGKKSRKLSRSRPPSSIGPTTSSHRRSSSTGSQSLLGKRNTFVSSSQSEDRDDYYNSYYFSSARTTQNLVSNTSPARPTHPYKQATSSDSPKPGKSAPSPTPSAQHPYAYALSSSHHNGLNTAPLPSSDIHNKEPSTPHAETPRLTFTEPVTKPQKPASAGVVQSQFSIPHPYSLVQGNKSLKNSASTPNLGVTTITRSNSPLRRLRGLPPKPAPQFKAKDRWLSAETWCDAILFPRPRLKIKNEDSNGSSGRIVSPPSSPVQRGLAENATGNERRGQKGVASRVLAHSRSLIDLGKSRADTNADGFAPMPRLLPRLGVIPPQDEQSEPLLPHRPARPKSWALDDLDLPTPVPSLTQVLEDGEKLDTQRRQWQEQATQSFQNKVTRNISRARSKSLTYKGKRHDEPPSNIDFLAARAYLGNQLRTPIVTEKTSADSQIASHGSGAFSKGSHSHSNSLVKTLSKSSKSHSRGHSRTDSWGRSALKMAKTAATCGFTSVDAAPLARTQEELEEASQNNDTKLLNLVDAALGIPATTVTSNSPTPSGSGSMARDSRIGIALTTPPLIDNPVDRDVMRLPHPYAQGSTYDPKTPVAVGPELSSNASGNPPVIYHPYAQHTSSRDSYIPDARLVHVPRDDSDVPPPAKMWAQLSPGFVREILPDDLQYSPFISENGYEHNIDVSSRNSRVIYDTVGVGEALAYATRPQSNRDSEIGAGGEHMAIEAIQPQAFGAAAKRSYRQAVQYDTTRPPHLLLQDKKISSDPYSAHTFTSSPLLRQQSLTPDPVELEKSTSSELLGPRTISASPDSISPPHSPRYFGDPDDLDHFYDLFYKPNRPFVHQRGSSEISTASASNTPPGTRRRPGSSLATLARKLSEELDNMSALERDGGHSSMELPSSISRRPTDSTLEFVFEETPTSSLIGRSPPNQSIISPFQPSSIRIPEDVESSRASSLINPDEEDVTELFRVGIVESVTTPPPVPTDRRSSYTGELSFAEESRRPAQPIPIPRIPQTGLQPPLLDVMRSSYMTTSTGSHMSGLSDFPAPPEQHPTEDTTLLSSYFEEAQAASDEDVPHDTPSIFARSSFDDANSRDQRLTFGGEEEIHELVAALSSHSHSLTHP</sequence>
<name>A0A9P7FTD6_9AGAR</name>
<feature type="compositionally biased region" description="Polar residues" evidence="1">
    <location>
        <begin position="647"/>
        <end position="657"/>
    </location>
</feature>
<feature type="region of interest" description="Disordered" evidence="1">
    <location>
        <begin position="978"/>
        <end position="1031"/>
    </location>
</feature>
<keyword evidence="3" id="KW-1185">Reference proteome</keyword>
<feature type="region of interest" description="Disordered" evidence="1">
    <location>
        <begin position="46"/>
        <end position="77"/>
    </location>
</feature>
<dbReference type="EMBL" id="JABCKI010006008">
    <property type="protein sequence ID" value="KAG5635883.1"/>
    <property type="molecule type" value="Genomic_DNA"/>
</dbReference>
<evidence type="ECO:0000313" key="3">
    <source>
        <dbReference type="Proteomes" id="UP000717328"/>
    </source>
</evidence>
<feature type="region of interest" description="Disordered" evidence="1">
    <location>
        <begin position="401"/>
        <end position="431"/>
    </location>
</feature>
<feature type="compositionally biased region" description="Polar residues" evidence="1">
    <location>
        <begin position="981"/>
        <end position="995"/>
    </location>
</feature>
<protein>
    <submittedName>
        <fullName evidence="2">Uncharacterized protein</fullName>
    </submittedName>
</protein>
<dbReference type="Proteomes" id="UP000717328">
    <property type="component" value="Unassembled WGS sequence"/>
</dbReference>
<evidence type="ECO:0000256" key="1">
    <source>
        <dbReference type="SAM" id="MobiDB-lite"/>
    </source>
</evidence>
<feature type="region of interest" description="Disordered" evidence="1">
    <location>
        <begin position="129"/>
        <end position="165"/>
    </location>
</feature>
<comment type="caution">
    <text evidence="2">The sequence shown here is derived from an EMBL/GenBank/DDBJ whole genome shotgun (WGS) entry which is preliminary data.</text>
</comment>
<feature type="region of interest" description="Disordered" evidence="1">
    <location>
        <begin position="205"/>
        <end position="266"/>
    </location>
</feature>
<reference evidence="2" key="2">
    <citation type="submission" date="2021-10" db="EMBL/GenBank/DDBJ databases">
        <title>Phylogenomics reveals ancestral predisposition of the termite-cultivated fungus Termitomyces towards a domesticated lifestyle.</title>
        <authorList>
            <person name="Auxier B."/>
            <person name="Grum-Grzhimaylo A."/>
            <person name="Cardenas M.E."/>
            <person name="Lodge J.D."/>
            <person name="Laessoe T."/>
            <person name="Pedersen O."/>
            <person name="Smith M.E."/>
            <person name="Kuyper T.W."/>
            <person name="Franco-Molano E.A."/>
            <person name="Baroni T.J."/>
            <person name="Aanen D.K."/>
        </authorList>
    </citation>
    <scope>NUCLEOTIDE SEQUENCE</scope>
    <source>
        <strain evidence="2">D49</strain>
    </source>
</reference>
<feature type="compositionally biased region" description="Low complexity" evidence="1">
    <location>
        <begin position="245"/>
        <end position="254"/>
    </location>
</feature>
<feature type="compositionally biased region" description="Low complexity" evidence="1">
    <location>
        <begin position="671"/>
        <end position="681"/>
    </location>
</feature>
<gene>
    <name evidence="2" type="ORF">H0H81_009783</name>
</gene>
<dbReference type="OrthoDB" id="3228777at2759"/>
<reference evidence="2" key="1">
    <citation type="submission" date="2021-02" db="EMBL/GenBank/DDBJ databases">
        <authorList>
            <person name="Nieuwenhuis M."/>
            <person name="Van De Peppel L.J.J."/>
        </authorList>
    </citation>
    <scope>NUCLEOTIDE SEQUENCE</scope>
    <source>
        <strain evidence="2">D49</strain>
    </source>
</reference>
<feature type="region of interest" description="Disordered" evidence="1">
    <location>
        <begin position="1243"/>
        <end position="1263"/>
    </location>
</feature>
<feature type="compositionally biased region" description="Polar residues" evidence="1">
    <location>
        <begin position="590"/>
        <end position="613"/>
    </location>
</feature>
<feature type="compositionally biased region" description="Polar residues" evidence="1">
    <location>
        <begin position="135"/>
        <end position="150"/>
    </location>
</feature>
<feature type="region of interest" description="Disordered" evidence="1">
    <location>
        <begin position="647"/>
        <end position="697"/>
    </location>
</feature>